<protein>
    <recommendedName>
        <fullName evidence="6">TIR domain-containing adapter molecule 1</fullName>
        <shortName evidence="6">TICAM-1</shortName>
    </recommendedName>
</protein>
<organism evidence="9 10">
    <name type="scientific">Taeniopygia guttata</name>
    <name type="common">Zebra finch</name>
    <name type="synonym">Poephila guttata</name>
    <dbReference type="NCBI Taxonomy" id="59729"/>
    <lineage>
        <taxon>Eukaryota</taxon>
        <taxon>Metazoa</taxon>
        <taxon>Chordata</taxon>
        <taxon>Craniata</taxon>
        <taxon>Vertebrata</taxon>
        <taxon>Euteleostomi</taxon>
        <taxon>Archelosauria</taxon>
        <taxon>Archosauria</taxon>
        <taxon>Dinosauria</taxon>
        <taxon>Saurischia</taxon>
        <taxon>Theropoda</taxon>
        <taxon>Coelurosauria</taxon>
        <taxon>Aves</taxon>
        <taxon>Neognathae</taxon>
        <taxon>Neoaves</taxon>
        <taxon>Telluraves</taxon>
        <taxon>Australaves</taxon>
        <taxon>Passeriformes</taxon>
        <taxon>Passeroidea</taxon>
        <taxon>Estrildidae</taxon>
        <taxon>Estrildinae</taxon>
        <taxon>Taeniopygia</taxon>
    </lineage>
</organism>
<dbReference type="PANTHER" id="PTHR47230">
    <property type="entry name" value="TIR DOMAIN-CONTAINING ADAPTER MOLECULE 1"/>
    <property type="match status" value="1"/>
</dbReference>
<dbReference type="SUPFAM" id="SSF52200">
    <property type="entry name" value="Toll/Interleukin receptor TIR domain"/>
    <property type="match status" value="1"/>
</dbReference>
<feature type="compositionally biased region" description="Pro residues" evidence="7">
    <location>
        <begin position="594"/>
        <end position="634"/>
    </location>
</feature>
<evidence type="ECO:0000256" key="6">
    <source>
        <dbReference type="PIRNR" id="PIRNR037744"/>
    </source>
</evidence>
<comment type="function">
    <text evidence="6">Involved in innate immunity against invading pathogens. Adapter used by TLR3, TLR4 (through TICAM2) and TLR5 to mediate NF-kappa-B and interferon-regulatory factor (IRF) activation, and to induce apoptosis. Ligand binding to these receptors results in TRIF recruitment through its TIR domain. Distinct protein-interaction motifs allow recruitment of the effector proteins TBK1, TRAF6 and RIPK1, which in turn, lead to the activation of transcription factors IRF3 and IRF7, NF-kappa-B and FADD respectively. Phosphorylation by TBK1 on the pLxIS motif leads to recruitment and subsequent activation of the transcription factor IRF3 to induce expression of type I interferon and exert a potent immunity against invading pathogens. Component of a multi-helicase-TICAM1 complex that acts as a cytoplasmic sensor of viral double-stranded RNA (dsRNA) and plays a role in the activation of a cascade of antiviral responses including the induction of pro-inflammatory cytokines.</text>
</comment>
<dbReference type="Proteomes" id="UP000007754">
    <property type="component" value="Chromosome 28"/>
</dbReference>
<dbReference type="Pfam" id="PF12721">
    <property type="entry name" value="RHIM"/>
    <property type="match status" value="1"/>
</dbReference>
<feature type="region of interest" description="Disordered" evidence="7">
    <location>
        <begin position="567"/>
        <end position="649"/>
    </location>
</feature>
<sequence length="688" mass="73876">MAQRAELQPSFEDVFKILSRAPPEKLLSLKLKLKHLVPGPCSKLLQAMVLLTLGQETDARICLDALRDNQAAQYVHQIKLGAAGVQEDGEDLQLPQLDAGAVALLAQMYTVLAQEKLCSPEARDKACHASKDTQQRTLNNVPPKEQDKQGSAASGGSGDRFGTLRSHEDTGLPHMVRSSPVEIRGNSDLSGPQPLRSVGSSSLSSCLEISASPTVAFHTQPSVPECVTWPSHAGHRNGDTESHGPQESSWASTPSSPPGQDTAAQGPQAEKGLQVSPCHPSPLPVPKTPLPSEPAQSSDVSSAVTGPHTAREKQDEQQDEKQDEQQSSADVPDSRAVVDTAPALVSVQDSNNPAGIPSNSAPASTSTCSLPPPNSSSTLPPLQESPSRVSYPPPLHSSPSPARPPAPPAMDPSEPDGAKFFTFVVLHASEDEIVAHQVKNLLEGMGVSNGATLSEDFFIAGRSHMICFQEAMENSAFMILLLTKNFPCNLCLYQTDTALMQSIVDPSKKDSVIPFLPKANALEDSQIPGMLRVLITLKESSPLFSKNVHKTFNPKKISEKKALWDQMQRRKLQERREQHQAQQNLAALSLGSPPRVPPAVPRPWPPGPPAQHWCPPAPMEPPPAQRGTPPPQAQLPPGHYNITAGQGGMPPLIIQHARMVQIGNHNVMQVETAPPEPGHSQEQSQHHI</sequence>
<dbReference type="GO" id="GO:0019901">
    <property type="term" value="F:protein kinase binding"/>
    <property type="evidence" value="ECO:0007669"/>
    <property type="project" value="Ensembl"/>
</dbReference>
<evidence type="ECO:0000256" key="1">
    <source>
        <dbReference type="ARBA" id="ARBA00022490"/>
    </source>
</evidence>
<feature type="compositionally biased region" description="Basic and acidic residues" evidence="7">
    <location>
        <begin position="309"/>
        <end position="324"/>
    </location>
</feature>
<evidence type="ECO:0000256" key="7">
    <source>
        <dbReference type="SAM" id="MobiDB-lite"/>
    </source>
</evidence>
<feature type="region of interest" description="Disordered" evidence="7">
    <location>
        <begin position="228"/>
        <end position="414"/>
    </location>
</feature>
<dbReference type="GO" id="GO:0035591">
    <property type="term" value="F:signaling adaptor activity"/>
    <property type="evidence" value="ECO:0007669"/>
    <property type="project" value="TreeGrafter"/>
</dbReference>
<dbReference type="GO" id="GO:0035666">
    <property type="term" value="P:TRIF-dependent toll-like receptor signaling pathway"/>
    <property type="evidence" value="ECO:0007669"/>
    <property type="project" value="Ensembl"/>
</dbReference>
<dbReference type="GO" id="GO:0051607">
    <property type="term" value="P:defense response to virus"/>
    <property type="evidence" value="ECO:0007669"/>
    <property type="project" value="UniProtKB-UniRule"/>
</dbReference>
<keyword evidence="5 6" id="KW-0395">Inflammatory response</keyword>
<feature type="compositionally biased region" description="Pro residues" evidence="7">
    <location>
        <begin position="279"/>
        <end position="292"/>
    </location>
</feature>
<dbReference type="OrthoDB" id="9906976at2759"/>
<feature type="region of interest" description="Disordered" evidence="7">
    <location>
        <begin position="128"/>
        <end position="175"/>
    </location>
</feature>
<keyword evidence="4 6" id="KW-0391">Immunity</keyword>
<dbReference type="AlphaFoldDB" id="H0YRA2"/>
<keyword evidence="6" id="KW-0496">Mitochondrion</keyword>
<evidence type="ECO:0000313" key="9">
    <source>
        <dbReference type="Ensembl" id="ENSTGUP00000000811.2"/>
    </source>
</evidence>
<dbReference type="Pfam" id="PF17798">
    <property type="entry name" value="TRIF-NTD"/>
    <property type="match status" value="1"/>
</dbReference>
<keyword evidence="2" id="KW-0597">Phosphoprotein</keyword>
<feature type="compositionally biased region" description="Polar residues" evidence="7">
    <location>
        <begin position="347"/>
        <end position="363"/>
    </location>
</feature>
<name>H0YRA2_TAEGU</name>
<dbReference type="InterPro" id="IPR025735">
    <property type="entry name" value="RHIM"/>
</dbReference>
<evidence type="ECO:0000313" key="10">
    <source>
        <dbReference type="Proteomes" id="UP000007754"/>
    </source>
</evidence>
<dbReference type="GO" id="GO:0034142">
    <property type="term" value="P:toll-like receptor 4 signaling pathway"/>
    <property type="evidence" value="ECO:0007669"/>
    <property type="project" value="Ensembl"/>
</dbReference>
<feature type="compositionally biased region" description="Polar residues" evidence="7">
    <location>
        <begin position="245"/>
        <end position="265"/>
    </location>
</feature>
<reference evidence="9 10" key="1">
    <citation type="journal article" date="2010" name="Nature">
        <title>The genome of a songbird.</title>
        <authorList>
            <person name="Warren W.C."/>
            <person name="Clayton D.F."/>
            <person name="Ellegren H."/>
            <person name="Arnold A.P."/>
            <person name="Hillier L.W."/>
            <person name="Kunstner A."/>
            <person name="Searle S."/>
            <person name="White S."/>
            <person name="Vilella A.J."/>
            <person name="Fairley S."/>
            <person name="Heger A."/>
            <person name="Kong L."/>
            <person name="Ponting C.P."/>
            <person name="Jarvis E.D."/>
            <person name="Mello C.V."/>
            <person name="Minx P."/>
            <person name="Lovell P."/>
            <person name="Velho T.A."/>
            <person name="Ferris M."/>
            <person name="Balakrishnan C.N."/>
            <person name="Sinha S."/>
            <person name="Blatti C."/>
            <person name="London S.E."/>
            <person name="Li Y."/>
            <person name="Lin Y.C."/>
            <person name="George J."/>
            <person name="Sweedler J."/>
            <person name="Southey B."/>
            <person name="Gunaratne P."/>
            <person name="Watson M."/>
            <person name="Nam K."/>
            <person name="Backstrom N."/>
            <person name="Smeds L."/>
            <person name="Nabholz B."/>
            <person name="Itoh Y."/>
            <person name="Whitney O."/>
            <person name="Pfenning A.R."/>
            <person name="Howard J."/>
            <person name="Volker M."/>
            <person name="Skinner B.M."/>
            <person name="Griffin D.K."/>
            <person name="Ye L."/>
            <person name="McLaren W.M."/>
            <person name="Flicek P."/>
            <person name="Quesada V."/>
            <person name="Velasco G."/>
            <person name="Lopez-Otin C."/>
            <person name="Puente X.S."/>
            <person name="Olender T."/>
            <person name="Lancet D."/>
            <person name="Smit A.F."/>
            <person name="Hubley R."/>
            <person name="Konkel M.K."/>
            <person name="Walker J.A."/>
            <person name="Batzer M.A."/>
            <person name="Gu W."/>
            <person name="Pollock D.D."/>
            <person name="Chen L."/>
            <person name="Cheng Z."/>
            <person name="Eichler E.E."/>
            <person name="Stapley J."/>
            <person name="Slate J."/>
            <person name="Ekblom R."/>
            <person name="Birkhead T."/>
            <person name="Burke T."/>
            <person name="Burt D."/>
            <person name="Scharff C."/>
            <person name="Adam I."/>
            <person name="Richard H."/>
            <person name="Sultan M."/>
            <person name="Soldatov A."/>
            <person name="Lehrach H."/>
            <person name="Edwards S.V."/>
            <person name="Yang S.P."/>
            <person name="Li X."/>
            <person name="Graves T."/>
            <person name="Fulton L."/>
            <person name="Nelson J."/>
            <person name="Chinwalla A."/>
            <person name="Hou S."/>
            <person name="Mardis E.R."/>
            <person name="Wilson R.K."/>
        </authorList>
    </citation>
    <scope>NUCLEOTIDE SEQUENCE [LARGE SCALE GENOMIC DNA]</scope>
</reference>
<dbReference type="InterPro" id="IPR040886">
    <property type="entry name" value="TRIF_N"/>
</dbReference>
<evidence type="ECO:0000256" key="2">
    <source>
        <dbReference type="ARBA" id="ARBA00022553"/>
    </source>
</evidence>
<dbReference type="Ensembl" id="ENSTGUT00000000822.2">
    <property type="protein sequence ID" value="ENSTGUP00000000811.2"/>
    <property type="gene ID" value="ENSTGUG00000000795.2"/>
</dbReference>
<accession>H0YRA2</accession>
<dbReference type="GO" id="GO:0005776">
    <property type="term" value="C:autophagosome"/>
    <property type="evidence" value="ECO:0007669"/>
    <property type="project" value="UniProtKB-SubCell"/>
</dbReference>
<dbReference type="GO" id="GO:0010008">
    <property type="term" value="C:endosome membrane"/>
    <property type="evidence" value="ECO:0007669"/>
    <property type="project" value="Ensembl"/>
</dbReference>
<dbReference type="PROSITE" id="PS50104">
    <property type="entry name" value="TIR"/>
    <property type="match status" value="1"/>
</dbReference>
<keyword evidence="6" id="KW-0053">Apoptosis</keyword>
<feature type="compositionally biased region" description="Pro residues" evidence="7">
    <location>
        <begin position="391"/>
        <end position="410"/>
    </location>
</feature>
<feature type="domain" description="TIR" evidence="8">
    <location>
        <begin position="419"/>
        <end position="552"/>
    </location>
</feature>
<comment type="subcellular location">
    <subcellularLocation>
        <location evidence="6">Cytoplasmic vesicle</location>
        <location evidence="6">Autophagosome</location>
    </subcellularLocation>
    <subcellularLocation>
        <location evidence="6">Cytoplasm</location>
        <location evidence="6">Cytosol</location>
    </subcellularLocation>
    <subcellularLocation>
        <location evidence="6">Mitochondrion</location>
    </subcellularLocation>
</comment>
<keyword evidence="6" id="KW-0968">Cytoplasmic vesicle</keyword>
<dbReference type="GO" id="GO:0043123">
    <property type="term" value="P:positive regulation of canonical NF-kappaB signal transduction"/>
    <property type="evidence" value="ECO:0007669"/>
    <property type="project" value="Ensembl"/>
</dbReference>
<dbReference type="CTD" id="148022"/>
<dbReference type="InParanoid" id="H0YRA2"/>
<proteinExistence type="predicted"/>
<dbReference type="HOGENOM" id="CLU_022539_0_0_1"/>
<evidence type="ECO:0000259" key="8">
    <source>
        <dbReference type="PROSITE" id="PS50104"/>
    </source>
</evidence>
<dbReference type="InterPro" id="IPR035897">
    <property type="entry name" value="Toll_tir_struct_dom_sf"/>
</dbReference>
<reference evidence="9" key="3">
    <citation type="submission" date="2025-09" db="UniProtKB">
        <authorList>
            <consortium name="Ensembl"/>
        </authorList>
    </citation>
    <scope>IDENTIFICATION</scope>
</reference>
<dbReference type="GO" id="GO:0032481">
    <property type="term" value="P:positive regulation of type I interferon production"/>
    <property type="evidence" value="ECO:0007669"/>
    <property type="project" value="Ensembl"/>
</dbReference>
<keyword evidence="3 6" id="KW-0399">Innate immunity</keyword>
<dbReference type="KEGG" id="tgu:100231928"/>
<feature type="compositionally biased region" description="Low complexity" evidence="7">
    <location>
        <begin position="364"/>
        <end position="382"/>
    </location>
</feature>
<dbReference type="GO" id="GO:0005769">
    <property type="term" value="C:early endosome"/>
    <property type="evidence" value="ECO:0007669"/>
    <property type="project" value="Ensembl"/>
</dbReference>
<dbReference type="GeneTree" id="ENSGT00940000162411"/>
<dbReference type="InterPro" id="IPR000157">
    <property type="entry name" value="TIR_dom"/>
</dbReference>
<keyword evidence="1 6" id="KW-0963">Cytoplasm</keyword>
<evidence type="ECO:0000256" key="3">
    <source>
        <dbReference type="ARBA" id="ARBA00022588"/>
    </source>
</evidence>
<dbReference type="GO" id="GO:0006915">
    <property type="term" value="P:apoptotic process"/>
    <property type="evidence" value="ECO:0007669"/>
    <property type="project" value="UniProtKB-KW"/>
</dbReference>
<keyword evidence="10" id="KW-1185">Reference proteome</keyword>
<feature type="compositionally biased region" description="Polar residues" evidence="7">
    <location>
        <begin position="295"/>
        <end position="304"/>
    </location>
</feature>
<dbReference type="GO" id="GO:0006954">
    <property type="term" value="P:inflammatory response"/>
    <property type="evidence" value="ECO:0007669"/>
    <property type="project" value="UniProtKB-KW"/>
</dbReference>
<comment type="domain">
    <text evidence="6">The N-terminal region is essential for activation of the IFNB promoter activity.</text>
</comment>
<gene>
    <name evidence="9" type="primary">TICAM1</name>
</gene>
<dbReference type="OMA" id="TRHGWQD"/>
<dbReference type="InterPro" id="IPR046946">
    <property type="entry name" value="TCAM1/2"/>
</dbReference>
<dbReference type="PANTHER" id="PTHR47230:SF1">
    <property type="entry name" value="TIR DOMAIN-CONTAINING ADAPTER MOLECULE 1"/>
    <property type="match status" value="1"/>
</dbReference>
<dbReference type="GO" id="GO:0005739">
    <property type="term" value="C:mitochondrion"/>
    <property type="evidence" value="ECO:0007669"/>
    <property type="project" value="UniProtKB-SubCell"/>
</dbReference>
<dbReference type="GO" id="GO:0043330">
    <property type="term" value="P:response to exogenous dsRNA"/>
    <property type="evidence" value="ECO:0007669"/>
    <property type="project" value="UniProtKB-UniRule"/>
</dbReference>
<dbReference type="Gene3D" id="3.40.50.10140">
    <property type="entry name" value="Toll/interleukin-1 receptor homology (TIR) domain"/>
    <property type="match status" value="1"/>
</dbReference>
<dbReference type="GO" id="GO:0045087">
    <property type="term" value="P:innate immune response"/>
    <property type="evidence" value="ECO:0007669"/>
    <property type="project" value="UniProtKB-UniRule"/>
</dbReference>
<dbReference type="Gene3D" id="1.25.40.780">
    <property type="match status" value="1"/>
</dbReference>
<evidence type="ECO:0000256" key="5">
    <source>
        <dbReference type="ARBA" id="ARBA00023198"/>
    </source>
</evidence>
<dbReference type="STRING" id="59729.ENSTGUP00000000811"/>
<dbReference type="GO" id="GO:0034138">
    <property type="term" value="P:toll-like receptor 3 signaling pathway"/>
    <property type="evidence" value="ECO:0007669"/>
    <property type="project" value="Ensembl"/>
</dbReference>
<comment type="subunit">
    <text evidence="6">Homodimer. Found in a multi-helicase-TICAM1 complex at least composed of DHX36, DDX1, DDX21 and TICAM1.</text>
</comment>
<reference evidence="9" key="2">
    <citation type="submission" date="2025-08" db="UniProtKB">
        <authorList>
            <consortium name="Ensembl"/>
        </authorList>
    </citation>
    <scope>IDENTIFICATION</scope>
</reference>
<evidence type="ECO:0000256" key="4">
    <source>
        <dbReference type="ARBA" id="ARBA00022859"/>
    </source>
</evidence>
<dbReference type="GO" id="GO:0097342">
    <property type="term" value="C:ripoptosome"/>
    <property type="evidence" value="ECO:0007669"/>
    <property type="project" value="Ensembl"/>
</dbReference>